<sequence>RAAGAGDVPVVVGGIIPSDDAAELREVHRALAEVTDPDQDPDRRAWHRAHAAVGPDEEVADELERSAGRALARGGPSAAASFLERAAELSPDPKPRAARVLAAAGARLDAAPVTTVSDLLATAELGPLDPLQRALIHVIGGSWVQVGSGRAQHSGLPTPLIALHRRA</sequence>
<reference evidence="3" key="1">
    <citation type="journal article" date="2019" name="Int. J. Syst. Evol. Microbiol.">
        <title>The Global Catalogue of Microorganisms (GCM) 10K type strain sequencing project: providing services to taxonomists for standard genome sequencing and annotation.</title>
        <authorList>
            <consortium name="The Broad Institute Genomics Platform"/>
            <consortium name="The Broad Institute Genome Sequencing Center for Infectious Disease"/>
            <person name="Wu L."/>
            <person name="Ma J."/>
        </authorList>
    </citation>
    <scope>NUCLEOTIDE SEQUENCE [LARGE SCALE GENOMIC DNA]</scope>
    <source>
        <strain evidence="3">JCM 12165</strain>
    </source>
</reference>
<keyword evidence="3" id="KW-1185">Reference proteome</keyword>
<dbReference type="Proteomes" id="UP001597145">
    <property type="component" value="Unassembled WGS sequence"/>
</dbReference>
<proteinExistence type="predicted"/>
<evidence type="ECO:0000313" key="3">
    <source>
        <dbReference type="Proteomes" id="UP001597145"/>
    </source>
</evidence>
<comment type="caution">
    <text evidence="2">The sequence shown here is derived from an EMBL/GenBank/DDBJ whole genome shotgun (WGS) entry which is preliminary data.</text>
</comment>
<organism evidence="2 3">
    <name type="scientific">Pseudonocardia aurantiaca</name>
    <dbReference type="NCBI Taxonomy" id="75290"/>
    <lineage>
        <taxon>Bacteria</taxon>
        <taxon>Bacillati</taxon>
        <taxon>Actinomycetota</taxon>
        <taxon>Actinomycetes</taxon>
        <taxon>Pseudonocardiales</taxon>
        <taxon>Pseudonocardiaceae</taxon>
        <taxon>Pseudonocardia</taxon>
    </lineage>
</organism>
<accession>A0ABW4FQT9</accession>
<dbReference type="EMBL" id="JBHUCP010000012">
    <property type="protein sequence ID" value="MFD1531412.1"/>
    <property type="molecule type" value="Genomic_DNA"/>
</dbReference>
<feature type="non-terminal residue" evidence="2">
    <location>
        <position position="1"/>
    </location>
</feature>
<gene>
    <name evidence="2" type="ORF">ACFSCY_18390</name>
</gene>
<feature type="region of interest" description="Disordered" evidence="1">
    <location>
        <begin position="34"/>
        <end position="71"/>
    </location>
</feature>
<name>A0ABW4FQT9_9PSEU</name>
<evidence type="ECO:0000256" key="1">
    <source>
        <dbReference type="SAM" id="MobiDB-lite"/>
    </source>
</evidence>
<protein>
    <submittedName>
        <fullName evidence="2">Uncharacterized protein</fullName>
    </submittedName>
</protein>
<evidence type="ECO:0000313" key="2">
    <source>
        <dbReference type="EMBL" id="MFD1531412.1"/>
    </source>
</evidence>